<evidence type="ECO:0000313" key="4">
    <source>
        <dbReference type="EMBL" id="CUH78450.1"/>
    </source>
</evidence>
<dbReference type="Proteomes" id="UP000054935">
    <property type="component" value="Unassembled WGS sequence"/>
</dbReference>
<evidence type="ECO:0000313" key="5">
    <source>
        <dbReference type="Proteomes" id="UP000054935"/>
    </source>
</evidence>
<dbReference type="Gene3D" id="3.40.30.10">
    <property type="entry name" value="Glutaredoxin"/>
    <property type="match status" value="1"/>
</dbReference>
<accession>A0A0P1GRY7</accession>
<dbReference type="PANTHER" id="PTHR13887:SF56">
    <property type="entry name" value="THIOREDOXIN-LIKE REDUCTASE RV2466C"/>
    <property type="match status" value="1"/>
</dbReference>
<evidence type="ECO:0000256" key="1">
    <source>
        <dbReference type="ARBA" id="ARBA00003565"/>
    </source>
</evidence>
<dbReference type="STRING" id="441103.TRN7648_01983"/>
<evidence type="ECO:0000256" key="2">
    <source>
        <dbReference type="ARBA" id="ARBA00005791"/>
    </source>
</evidence>
<dbReference type="EMBL" id="CYSE01000003">
    <property type="protein sequence ID" value="CUH78450.1"/>
    <property type="molecule type" value="Genomic_DNA"/>
</dbReference>
<dbReference type="InterPro" id="IPR013766">
    <property type="entry name" value="Thioredoxin_domain"/>
</dbReference>
<keyword evidence="5" id="KW-1185">Reference proteome</keyword>
<dbReference type="PANTHER" id="PTHR13887">
    <property type="entry name" value="GLUTATHIONE S-TRANSFERASE KAPPA"/>
    <property type="match status" value="1"/>
</dbReference>
<dbReference type="RefSeq" id="WP_143595851.1">
    <property type="nucleotide sequence ID" value="NZ_CYSE01000003.1"/>
</dbReference>
<dbReference type="InterPro" id="IPR036249">
    <property type="entry name" value="Thioredoxin-like_sf"/>
</dbReference>
<comment type="function">
    <text evidence="1">May be required for disulfide bond formation in some proteins.</text>
</comment>
<feature type="domain" description="Thioredoxin" evidence="3">
    <location>
        <begin position="36"/>
        <end position="230"/>
    </location>
</feature>
<evidence type="ECO:0000259" key="3">
    <source>
        <dbReference type="PROSITE" id="PS51352"/>
    </source>
</evidence>
<sequence>MKMTSTAGALALAVIAGGAWFYGQEQGQVAGPEFTLPMAANAQEASAPAAEEAEEYVVQDMVLGAEDAPVTVIEYASYTCPHCATFHENVFKDVKANYIDTGKVKFVYREVYFDKFGMWGSMIARCGDDTNRFFGITDMLFKTQGTWARAGSEAAIADELRKVGRLAGLGNEQLDACLTDGGKLRALVGWYKENAEEHGIDSTPSFIINGEKVSNMNYADFSAYLDEQLAAAE</sequence>
<comment type="similarity">
    <text evidence="2">Belongs to the thioredoxin family. DsbA subfamily.</text>
</comment>
<dbReference type="CDD" id="cd02972">
    <property type="entry name" value="DsbA_family"/>
    <property type="match status" value="1"/>
</dbReference>
<dbReference type="SUPFAM" id="SSF52833">
    <property type="entry name" value="Thioredoxin-like"/>
    <property type="match status" value="1"/>
</dbReference>
<dbReference type="OrthoDB" id="8478320at2"/>
<dbReference type="AlphaFoldDB" id="A0A0P1GRY7"/>
<proteinExistence type="inferred from homology"/>
<dbReference type="PROSITE" id="PS51352">
    <property type="entry name" value="THIOREDOXIN_2"/>
    <property type="match status" value="1"/>
</dbReference>
<gene>
    <name evidence="4" type="primary">bdbD_1</name>
    <name evidence="4" type="ORF">TRN7648_01983</name>
</gene>
<organism evidence="4 5">
    <name type="scientific">Tropicibacter naphthalenivorans</name>
    <dbReference type="NCBI Taxonomy" id="441103"/>
    <lineage>
        <taxon>Bacteria</taxon>
        <taxon>Pseudomonadati</taxon>
        <taxon>Pseudomonadota</taxon>
        <taxon>Alphaproteobacteria</taxon>
        <taxon>Rhodobacterales</taxon>
        <taxon>Roseobacteraceae</taxon>
        <taxon>Tropicibacter</taxon>
    </lineage>
</organism>
<dbReference type="Pfam" id="PF13462">
    <property type="entry name" value="Thioredoxin_4"/>
    <property type="match status" value="1"/>
</dbReference>
<protein>
    <submittedName>
        <fullName evidence="4">Thiol-disulfide oxidoreductase D</fullName>
    </submittedName>
</protein>
<name>A0A0P1GRY7_9RHOB</name>
<reference evidence="4 5" key="1">
    <citation type="submission" date="2015-09" db="EMBL/GenBank/DDBJ databases">
        <authorList>
            <consortium name="Swine Surveillance"/>
        </authorList>
    </citation>
    <scope>NUCLEOTIDE SEQUENCE [LARGE SCALE GENOMIC DNA]</scope>
    <source>
        <strain evidence="4 5">CECT 7648</strain>
    </source>
</reference>
<dbReference type="InterPro" id="IPR012336">
    <property type="entry name" value="Thioredoxin-like_fold"/>
</dbReference>